<dbReference type="Proteomes" id="UP000598997">
    <property type="component" value="Unassembled WGS sequence"/>
</dbReference>
<proteinExistence type="predicted"/>
<keyword evidence="3" id="KW-1185">Reference proteome</keyword>
<dbReference type="GO" id="GO:0000270">
    <property type="term" value="P:peptidoglycan metabolic process"/>
    <property type="evidence" value="ECO:0007669"/>
    <property type="project" value="TreeGrafter"/>
</dbReference>
<dbReference type="CDD" id="cd06259">
    <property type="entry name" value="YdcF-like"/>
    <property type="match status" value="1"/>
</dbReference>
<feature type="domain" description="DUF218" evidence="1">
    <location>
        <begin position="47"/>
        <end position="149"/>
    </location>
</feature>
<dbReference type="PANTHER" id="PTHR30336">
    <property type="entry name" value="INNER MEMBRANE PROTEIN, PROBABLE PERMEASE"/>
    <property type="match status" value="1"/>
</dbReference>
<dbReference type="AlphaFoldDB" id="A0A916YAG8"/>
<evidence type="ECO:0000313" key="2">
    <source>
        <dbReference type="EMBL" id="GGD37311.1"/>
    </source>
</evidence>
<gene>
    <name evidence="2" type="ORF">GCM10010989_09340</name>
</gene>
<comment type="caution">
    <text evidence="2">The sequence shown here is derived from an EMBL/GenBank/DDBJ whole genome shotgun (WGS) entry which is preliminary data.</text>
</comment>
<organism evidence="2 3">
    <name type="scientific">Croceicoccus pelagius</name>
    <dbReference type="NCBI Taxonomy" id="1703341"/>
    <lineage>
        <taxon>Bacteria</taxon>
        <taxon>Pseudomonadati</taxon>
        <taxon>Pseudomonadota</taxon>
        <taxon>Alphaproteobacteria</taxon>
        <taxon>Sphingomonadales</taxon>
        <taxon>Erythrobacteraceae</taxon>
        <taxon>Croceicoccus</taxon>
    </lineage>
</organism>
<accession>A0A916YAG8</accession>
<sequence>MRRAIAAPNKTLQMFRRIFAFLLLAWLLGFAWFAVLLPQPADATKTDGVVVLTGAGGRIERGIEAVREGWSRKMLVSGVDREVRPEELAVEYDIPASLMECCITLGYDAVDTRTNAAETAQWAINNKMKTVRLVTSDWHMRRAAFELETSIDPDIEILRDAVTSEPSFAMLFLEYHKFLLGHVARWLDL</sequence>
<name>A0A916YAG8_9SPHN</name>
<protein>
    <recommendedName>
        <fullName evidence="1">DUF218 domain-containing protein</fullName>
    </recommendedName>
</protein>
<evidence type="ECO:0000313" key="3">
    <source>
        <dbReference type="Proteomes" id="UP000598997"/>
    </source>
</evidence>
<dbReference type="PANTHER" id="PTHR30336:SF4">
    <property type="entry name" value="ENVELOPE BIOGENESIS FACTOR ELYC"/>
    <property type="match status" value="1"/>
</dbReference>
<dbReference type="GO" id="GO:0043164">
    <property type="term" value="P:Gram-negative-bacterium-type cell wall biogenesis"/>
    <property type="evidence" value="ECO:0007669"/>
    <property type="project" value="TreeGrafter"/>
</dbReference>
<dbReference type="InterPro" id="IPR003848">
    <property type="entry name" value="DUF218"/>
</dbReference>
<dbReference type="InterPro" id="IPR051599">
    <property type="entry name" value="Cell_Envelope_Assoc"/>
</dbReference>
<dbReference type="GO" id="GO:0005886">
    <property type="term" value="C:plasma membrane"/>
    <property type="evidence" value="ECO:0007669"/>
    <property type="project" value="TreeGrafter"/>
</dbReference>
<dbReference type="EMBL" id="BMIO01000002">
    <property type="protein sequence ID" value="GGD37311.1"/>
    <property type="molecule type" value="Genomic_DNA"/>
</dbReference>
<dbReference type="Pfam" id="PF02698">
    <property type="entry name" value="DUF218"/>
    <property type="match status" value="1"/>
</dbReference>
<reference evidence="2 3" key="1">
    <citation type="journal article" date="2014" name="Int. J. Syst. Evol. Microbiol.">
        <title>Complete genome sequence of Corynebacterium casei LMG S-19264T (=DSM 44701T), isolated from a smear-ripened cheese.</title>
        <authorList>
            <consortium name="US DOE Joint Genome Institute (JGI-PGF)"/>
            <person name="Walter F."/>
            <person name="Albersmeier A."/>
            <person name="Kalinowski J."/>
            <person name="Ruckert C."/>
        </authorList>
    </citation>
    <scope>NUCLEOTIDE SEQUENCE [LARGE SCALE GENOMIC DNA]</scope>
    <source>
        <strain evidence="2 3">CGMCC 1.15358</strain>
    </source>
</reference>
<evidence type="ECO:0000259" key="1">
    <source>
        <dbReference type="Pfam" id="PF02698"/>
    </source>
</evidence>